<comment type="caution">
    <text evidence="2">The sequence shown here is derived from an EMBL/GenBank/DDBJ whole genome shotgun (WGS) entry which is preliminary data.</text>
</comment>
<reference evidence="2 3" key="1">
    <citation type="journal article" date="2004" name="Extremophiles">
        <title>Halobacillus locisalis sp. nov., a halophilic bacterium isolated from a marine solar saltern of the Yellow Sea in Korea.</title>
        <authorList>
            <person name="Yoon J.H."/>
            <person name="Kang K.H."/>
            <person name="Oh T.K."/>
            <person name="Park Y.H."/>
        </authorList>
    </citation>
    <scope>NUCLEOTIDE SEQUENCE [LARGE SCALE GENOMIC DNA]</scope>
    <source>
        <strain evidence="2 3">KCTC 3788</strain>
    </source>
</reference>
<organism evidence="2 3">
    <name type="scientific">Halobacillus locisalis</name>
    <dbReference type="NCBI Taxonomy" id="220753"/>
    <lineage>
        <taxon>Bacteria</taxon>
        <taxon>Bacillati</taxon>
        <taxon>Bacillota</taxon>
        <taxon>Bacilli</taxon>
        <taxon>Bacillales</taxon>
        <taxon>Bacillaceae</taxon>
        <taxon>Halobacillus</taxon>
    </lineage>
</organism>
<name>A0A838CVE9_9BACI</name>
<dbReference type="InterPro" id="IPR000182">
    <property type="entry name" value="GNAT_dom"/>
</dbReference>
<dbReference type="RefSeq" id="WP_181472954.1">
    <property type="nucleotide sequence ID" value="NZ_JACEFG010000003.1"/>
</dbReference>
<dbReference type="InterPro" id="IPR016181">
    <property type="entry name" value="Acyl_CoA_acyltransferase"/>
</dbReference>
<dbReference type="PANTHER" id="PTHR43328">
    <property type="entry name" value="ACETYLTRANSFERASE-RELATED"/>
    <property type="match status" value="1"/>
</dbReference>
<evidence type="ECO:0000259" key="1">
    <source>
        <dbReference type="PROSITE" id="PS51186"/>
    </source>
</evidence>
<gene>
    <name evidence="2" type="ORF">H0266_13455</name>
</gene>
<dbReference type="GO" id="GO:0016747">
    <property type="term" value="F:acyltransferase activity, transferring groups other than amino-acyl groups"/>
    <property type="evidence" value="ECO:0007669"/>
    <property type="project" value="InterPro"/>
</dbReference>
<dbReference type="Gene3D" id="3.40.630.30">
    <property type="match status" value="1"/>
</dbReference>
<dbReference type="EMBL" id="JACEFG010000003">
    <property type="protein sequence ID" value="MBA2175898.1"/>
    <property type="molecule type" value="Genomic_DNA"/>
</dbReference>
<dbReference type="Proteomes" id="UP000571017">
    <property type="component" value="Unassembled WGS sequence"/>
</dbReference>
<dbReference type="PROSITE" id="PS51186">
    <property type="entry name" value="GNAT"/>
    <property type="match status" value="1"/>
</dbReference>
<feature type="domain" description="N-acetyltransferase" evidence="1">
    <location>
        <begin position="3"/>
        <end position="148"/>
    </location>
</feature>
<sequence>MNIHFTPMTLAYAKQIDSWNYEGFVEQVMMTPYFESLSETGQLIGPGGCDGFIAIYNDEPIGLFEFNVEDQGLEIGLALKPEFTGKGWGEEYVKQGIDFGIRHYTTSFTHVQLVVEKENKAAIRVYEKVGFQKQKISESDMEMKLELT</sequence>
<accession>A0A838CVE9</accession>
<dbReference type="Pfam" id="PF00583">
    <property type="entry name" value="Acetyltransf_1"/>
    <property type="match status" value="1"/>
</dbReference>
<proteinExistence type="predicted"/>
<keyword evidence="2" id="KW-0808">Transferase</keyword>
<dbReference type="PANTHER" id="PTHR43328:SF1">
    <property type="entry name" value="N-ACETYLTRANSFERASE DOMAIN-CONTAINING PROTEIN"/>
    <property type="match status" value="1"/>
</dbReference>
<evidence type="ECO:0000313" key="3">
    <source>
        <dbReference type="Proteomes" id="UP000571017"/>
    </source>
</evidence>
<dbReference type="SUPFAM" id="SSF55729">
    <property type="entry name" value="Acyl-CoA N-acyltransferases (Nat)"/>
    <property type="match status" value="1"/>
</dbReference>
<dbReference type="AlphaFoldDB" id="A0A838CVE9"/>
<keyword evidence="3" id="KW-1185">Reference proteome</keyword>
<evidence type="ECO:0000313" key="2">
    <source>
        <dbReference type="EMBL" id="MBA2175898.1"/>
    </source>
</evidence>
<protein>
    <submittedName>
        <fullName evidence="2">GNAT family N-acetyltransferase</fullName>
    </submittedName>
</protein>